<dbReference type="PANTHER" id="PTHR46390:SF1">
    <property type="entry name" value="MANNOSE-1-PHOSPHATE GUANYLYLTRANSFERASE"/>
    <property type="match status" value="1"/>
</dbReference>
<evidence type="ECO:0000313" key="11">
    <source>
        <dbReference type="Proteomes" id="UP000316714"/>
    </source>
</evidence>
<keyword evidence="6" id="KW-0342">GTP-binding</keyword>
<dbReference type="RefSeq" id="WP_146567151.1">
    <property type="nucleotide sequence ID" value="NZ_SIHJ01000002.1"/>
</dbReference>
<gene>
    <name evidence="10" type="primary">manC</name>
    <name evidence="10" type="ORF">KOR34_38760</name>
</gene>
<dbReference type="PANTHER" id="PTHR46390">
    <property type="entry name" value="MANNOSE-1-PHOSPHATE GUANYLYLTRANSFERASE"/>
    <property type="match status" value="1"/>
</dbReference>
<dbReference type="AlphaFoldDB" id="A0A5C5V7I2"/>
<comment type="catalytic activity">
    <reaction evidence="7">
        <text>alpha-D-mannose 1-phosphate + GTP + H(+) = GDP-alpha-D-mannose + diphosphate</text>
        <dbReference type="Rhea" id="RHEA:15229"/>
        <dbReference type="ChEBI" id="CHEBI:15378"/>
        <dbReference type="ChEBI" id="CHEBI:33019"/>
        <dbReference type="ChEBI" id="CHEBI:37565"/>
        <dbReference type="ChEBI" id="CHEBI:57527"/>
        <dbReference type="ChEBI" id="CHEBI:58409"/>
        <dbReference type="EC" id="2.7.7.13"/>
    </reaction>
</comment>
<evidence type="ECO:0000256" key="7">
    <source>
        <dbReference type="ARBA" id="ARBA00047343"/>
    </source>
</evidence>
<proteinExistence type="inferred from homology"/>
<evidence type="ECO:0000256" key="5">
    <source>
        <dbReference type="ARBA" id="ARBA00022741"/>
    </source>
</evidence>
<dbReference type="SUPFAM" id="SSF53448">
    <property type="entry name" value="Nucleotide-diphospho-sugar transferases"/>
    <property type="match status" value="1"/>
</dbReference>
<dbReference type="InterPro" id="IPR051161">
    <property type="entry name" value="Mannose-6P_isomerase_type2"/>
</dbReference>
<keyword evidence="4 10" id="KW-0548">Nucleotidyltransferase</keyword>
<evidence type="ECO:0000256" key="4">
    <source>
        <dbReference type="ARBA" id="ARBA00022695"/>
    </source>
</evidence>
<feature type="domain" description="MannoseP isomerase/GMP-like beta-helix" evidence="9">
    <location>
        <begin position="296"/>
        <end position="351"/>
    </location>
</feature>
<dbReference type="SUPFAM" id="SSF159283">
    <property type="entry name" value="Guanosine diphospho-D-mannose pyrophosphorylase/mannose-6-phosphate isomerase linker domain"/>
    <property type="match status" value="1"/>
</dbReference>
<sequence length="360" mass="39600">MLHAIIMAGGSGTRFWPASRSATPKQMLRLVGDETMIRQTSSRFGALIPPERRMVVTNRRLVDGVREQLPDLPAGAVVGEPCKRDTAPCIGLAALLVTRVANDPDATMLVCPADHVIPDDDAFQDAVKQAESLINESPGRIVTFGIKPSYPAEIFGYIQRSERLPDSGAPAFKVARFVEKPDAKTAAEYVNTGDFYWNSGIFVWRASTILDALRERQPAMLEHLELIVDAWNTPDRDAVFDQEFTAIEGISIDYAVMEHATDVAVIEAPFEWDDLGGWQSLTRRLGADESGNTIVGKHLGFNTEGSIVRSSDDHLVVTLGLKDCIVVHTPDATLVASKHDEESIRKVVKELESRGWAEHL</sequence>
<evidence type="ECO:0000256" key="6">
    <source>
        <dbReference type="ARBA" id="ARBA00023134"/>
    </source>
</evidence>
<dbReference type="GO" id="GO:0009298">
    <property type="term" value="P:GDP-mannose biosynthetic process"/>
    <property type="evidence" value="ECO:0007669"/>
    <property type="project" value="TreeGrafter"/>
</dbReference>
<dbReference type="Pfam" id="PF00483">
    <property type="entry name" value="NTP_transferase"/>
    <property type="match status" value="1"/>
</dbReference>
<dbReference type="Pfam" id="PF22640">
    <property type="entry name" value="ManC_GMP_beta-helix"/>
    <property type="match status" value="1"/>
</dbReference>
<dbReference type="GO" id="GO:0005525">
    <property type="term" value="F:GTP binding"/>
    <property type="evidence" value="ECO:0007669"/>
    <property type="project" value="UniProtKB-KW"/>
</dbReference>
<dbReference type="InterPro" id="IPR054566">
    <property type="entry name" value="ManC/GMP-like_b-helix"/>
</dbReference>
<dbReference type="EC" id="2.7.7.13" evidence="2"/>
<dbReference type="CDD" id="cd02509">
    <property type="entry name" value="GDP-M1P_Guanylyltransferase"/>
    <property type="match status" value="1"/>
</dbReference>
<dbReference type="OrthoDB" id="9806359at2"/>
<feature type="domain" description="Nucleotidyl transferase" evidence="8">
    <location>
        <begin position="4"/>
        <end position="283"/>
    </location>
</feature>
<keyword evidence="3 10" id="KW-0808">Transferase</keyword>
<evidence type="ECO:0000256" key="1">
    <source>
        <dbReference type="ARBA" id="ARBA00006115"/>
    </source>
</evidence>
<keyword evidence="5" id="KW-0547">Nucleotide-binding</keyword>
<reference evidence="10 11" key="1">
    <citation type="submission" date="2019-02" db="EMBL/GenBank/DDBJ databases">
        <title>Deep-cultivation of Planctomycetes and their phenomic and genomic characterization uncovers novel biology.</title>
        <authorList>
            <person name="Wiegand S."/>
            <person name="Jogler M."/>
            <person name="Boedeker C."/>
            <person name="Pinto D."/>
            <person name="Vollmers J."/>
            <person name="Rivas-Marin E."/>
            <person name="Kohn T."/>
            <person name="Peeters S.H."/>
            <person name="Heuer A."/>
            <person name="Rast P."/>
            <person name="Oberbeckmann S."/>
            <person name="Bunk B."/>
            <person name="Jeske O."/>
            <person name="Meyerdierks A."/>
            <person name="Storesund J.E."/>
            <person name="Kallscheuer N."/>
            <person name="Luecker S."/>
            <person name="Lage O.M."/>
            <person name="Pohl T."/>
            <person name="Merkel B.J."/>
            <person name="Hornburger P."/>
            <person name="Mueller R.-W."/>
            <person name="Bruemmer F."/>
            <person name="Labrenz M."/>
            <person name="Spormann A.M."/>
            <person name="Op Den Camp H."/>
            <person name="Overmann J."/>
            <person name="Amann R."/>
            <person name="Jetten M.S.M."/>
            <person name="Mascher T."/>
            <person name="Medema M.H."/>
            <person name="Devos D.P."/>
            <person name="Kaster A.-K."/>
            <person name="Ovreas L."/>
            <person name="Rohde M."/>
            <person name="Galperin M.Y."/>
            <person name="Jogler C."/>
        </authorList>
    </citation>
    <scope>NUCLEOTIDE SEQUENCE [LARGE SCALE GENOMIC DNA]</scope>
    <source>
        <strain evidence="10 11">KOR34</strain>
    </source>
</reference>
<evidence type="ECO:0000313" key="10">
    <source>
        <dbReference type="EMBL" id="TWT34040.1"/>
    </source>
</evidence>
<evidence type="ECO:0000259" key="8">
    <source>
        <dbReference type="Pfam" id="PF00483"/>
    </source>
</evidence>
<dbReference type="Gene3D" id="3.90.550.10">
    <property type="entry name" value="Spore Coat Polysaccharide Biosynthesis Protein SpsA, Chain A"/>
    <property type="match status" value="1"/>
</dbReference>
<dbReference type="InterPro" id="IPR049577">
    <property type="entry name" value="GMPP_N"/>
</dbReference>
<accession>A0A5C5V7I2</accession>
<comment type="caution">
    <text evidence="10">The sequence shown here is derived from an EMBL/GenBank/DDBJ whole genome shotgun (WGS) entry which is preliminary data.</text>
</comment>
<protein>
    <recommendedName>
        <fullName evidence="2">mannose-1-phosphate guanylyltransferase</fullName>
        <ecNumber evidence="2">2.7.7.13</ecNumber>
    </recommendedName>
</protein>
<evidence type="ECO:0000259" key="9">
    <source>
        <dbReference type="Pfam" id="PF22640"/>
    </source>
</evidence>
<keyword evidence="11" id="KW-1185">Reference proteome</keyword>
<dbReference type="GO" id="GO:0004475">
    <property type="term" value="F:mannose-1-phosphate guanylyltransferase (GTP) activity"/>
    <property type="evidence" value="ECO:0007669"/>
    <property type="project" value="UniProtKB-EC"/>
</dbReference>
<dbReference type="InterPro" id="IPR005835">
    <property type="entry name" value="NTP_transferase_dom"/>
</dbReference>
<comment type="similarity">
    <text evidence="1">Belongs to the mannose-6-phosphate isomerase type 2 family.</text>
</comment>
<dbReference type="FunFam" id="3.90.550.10:FF:000046">
    <property type="entry name" value="Mannose-1-phosphate guanylyltransferase (GDP)"/>
    <property type="match status" value="1"/>
</dbReference>
<dbReference type="Proteomes" id="UP000316714">
    <property type="component" value="Unassembled WGS sequence"/>
</dbReference>
<dbReference type="EMBL" id="SIHJ01000002">
    <property type="protein sequence ID" value="TWT34040.1"/>
    <property type="molecule type" value="Genomic_DNA"/>
</dbReference>
<organism evidence="10 11">
    <name type="scientific">Posidoniimonas corsicana</name>
    <dbReference type="NCBI Taxonomy" id="1938618"/>
    <lineage>
        <taxon>Bacteria</taxon>
        <taxon>Pseudomonadati</taxon>
        <taxon>Planctomycetota</taxon>
        <taxon>Planctomycetia</taxon>
        <taxon>Pirellulales</taxon>
        <taxon>Lacipirellulaceae</taxon>
        <taxon>Posidoniimonas</taxon>
    </lineage>
</organism>
<evidence type="ECO:0000256" key="2">
    <source>
        <dbReference type="ARBA" id="ARBA00012387"/>
    </source>
</evidence>
<evidence type="ECO:0000256" key="3">
    <source>
        <dbReference type="ARBA" id="ARBA00022679"/>
    </source>
</evidence>
<name>A0A5C5V7I2_9BACT</name>
<dbReference type="InterPro" id="IPR029044">
    <property type="entry name" value="Nucleotide-diphossugar_trans"/>
</dbReference>